<reference evidence="2" key="1">
    <citation type="journal article" date="2014" name="Int. J. Syst. Evol. Microbiol.">
        <title>Complete genome sequence of Corynebacterium casei LMG S-19264T (=DSM 44701T), isolated from a smear-ripened cheese.</title>
        <authorList>
            <consortium name="US DOE Joint Genome Institute (JGI-PGF)"/>
            <person name="Walter F."/>
            <person name="Albersmeier A."/>
            <person name="Kalinowski J."/>
            <person name="Ruckert C."/>
        </authorList>
    </citation>
    <scope>NUCLEOTIDE SEQUENCE</scope>
    <source>
        <strain evidence="2">JCM 4125</strain>
    </source>
</reference>
<feature type="transmembrane region" description="Helical" evidence="1">
    <location>
        <begin position="15"/>
        <end position="36"/>
    </location>
</feature>
<dbReference type="EMBL" id="BMSA01000017">
    <property type="protein sequence ID" value="GGT69336.1"/>
    <property type="molecule type" value="Genomic_DNA"/>
</dbReference>
<sequence length="282" mass="30683">MGCFEGFDDGTEAGAFAWVMTFFGGLLMGTAAWIGLIRRLDPGSRRERRRRIAVRRSRQAPLAAVELTHAALLAAAVRSTAEPVRPRTPAPVVDGRGRLAWWRNRDLLAAFGLPQIAAWTVFTALAGFAGVLHIFGGVTHGYFFLVCSVGGLVAVAMESRLARGVAGVADSEQVRPMRWLLLREPDGGEAYMVLYPADGDPDQAPPMLLRLAKKRQARRLPSAGVADVRGLLRPRTVLVPWIDGSPVWTRDPVTALDLTTERDRARLTYLKGSEADGRGTTS</sequence>
<comment type="caution">
    <text evidence="2">The sequence shown here is derived from an EMBL/GenBank/DDBJ whole genome shotgun (WGS) entry which is preliminary data.</text>
</comment>
<name>A0A918HJI9_9ACTN</name>
<keyword evidence="3" id="KW-1185">Reference proteome</keyword>
<organism evidence="2 3">
    <name type="scientific">Streptomyces phaeofaciens</name>
    <dbReference type="NCBI Taxonomy" id="68254"/>
    <lineage>
        <taxon>Bacteria</taxon>
        <taxon>Bacillati</taxon>
        <taxon>Actinomycetota</taxon>
        <taxon>Actinomycetes</taxon>
        <taxon>Kitasatosporales</taxon>
        <taxon>Streptomycetaceae</taxon>
        <taxon>Streptomyces</taxon>
    </lineage>
</organism>
<keyword evidence="1" id="KW-1133">Transmembrane helix</keyword>
<dbReference type="Proteomes" id="UP000646776">
    <property type="component" value="Unassembled WGS sequence"/>
</dbReference>
<evidence type="ECO:0000313" key="2">
    <source>
        <dbReference type="EMBL" id="GGT69336.1"/>
    </source>
</evidence>
<keyword evidence="1" id="KW-0472">Membrane</keyword>
<evidence type="ECO:0000256" key="1">
    <source>
        <dbReference type="SAM" id="Phobius"/>
    </source>
</evidence>
<dbReference type="AlphaFoldDB" id="A0A918HJI9"/>
<feature type="transmembrane region" description="Helical" evidence="1">
    <location>
        <begin position="141"/>
        <end position="157"/>
    </location>
</feature>
<evidence type="ECO:0000313" key="3">
    <source>
        <dbReference type="Proteomes" id="UP000646776"/>
    </source>
</evidence>
<gene>
    <name evidence="2" type="ORF">GCM10010226_54030</name>
</gene>
<reference evidence="2" key="2">
    <citation type="submission" date="2020-09" db="EMBL/GenBank/DDBJ databases">
        <authorList>
            <person name="Sun Q."/>
            <person name="Ohkuma M."/>
        </authorList>
    </citation>
    <scope>NUCLEOTIDE SEQUENCE</scope>
    <source>
        <strain evidence="2">JCM 4125</strain>
    </source>
</reference>
<protein>
    <submittedName>
        <fullName evidence="2">Uncharacterized protein</fullName>
    </submittedName>
</protein>
<accession>A0A918HJI9</accession>
<keyword evidence="1" id="KW-0812">Transmembrane</keyword>
<proteinExistence type="predicted"/>
<feature type="transmembrane region" description="Helical" evidence="1">
    <location>
        <begin position="107"/>
        <end position="135"/>
    </location>
</feature>